<dbReference type="FunFam" id="2.60.40.10:FF:000328">
    <property type="entry name" value="CLUMA_CG000981, isoform A"/>
    <property type="match status" value="1"/>
</dbReference>
<name>A0A0M8ZUU6_9HYME</name>
<keyword evidence="4" id="KW-0677">Repeat</keyword>
<dbReference type="Gene3D" id="2.60.40.10">
    <property type="entry name" value="Immunoglobulins"/>
    <property type="match status" value="3"/>
</dbReference>
<comment type="subcellular location">
    <subcellularLocation>
        <location evidence="1">Cell membrane</location>
    </subcellularLocation>
</comment>
<accession>A0A0M8ZUU6</accession>
<keyword evidence="12" id="KW-1185">Reference proteome</keyword>
<feature type="domain" description="Ig-like" evidence="10">
    <location>
        <begin position="488"/>
        <end position="585"/>
    </location>
</feature>
<dbReference type="InterPro" id="IPR036179">
    <property type="entry name" value="Ig-like_dom_sf"/>
</dbReference>
<dbReference type="InterPro" id="IPR013098">
    <property type="entry name" value="Ig_I-set"/>
</dbReference>
<keyword evidence="2" id="KW-1003">Cell membrane</keyword>
<dbReference type="InterPro" id="IPR013783">
    <property type="entry name" value="Ig-like_fold"/>
</dbReference>
<evidence type="ECO:0000259" key="10">
    <source>
        <dbReference type="PROSITE" id="PS50835"/>
    </source>
</evidence>
<evidence type="ECO:0000313" key="11">
    <source>
        <dbReference type="EMBL" id="KOX71600.1"/>
    </source>
</evidence>
<feature type="region of interest" description="Disordered" evidence="9">
    <location>
        <begin position="331"/>
        <end position="362"/>
    </location>
</feature>
<gene>
    <name evidence="11" type="ORF">WN51_02471</name>
</gene>
<keyword evidence="5" id="KW-0472">Membrane</keyword>
<proteinExistence type="predicted"/>
<dbReference type="GO" id="GO:0043005">
    <property type="term" value="C:neuron projection"/>
    <property type="evidence" value="ECO:0007669"/>
    <property type="project" value="TreeGrafter"/>
</dbReference>
<evidence type="ECO:0000313" key="12">
    <source>
        <dbReference type="Proteomes" id="UP000053105"/>
    </source>
</evidence>
<evidence type="ECO:0000256" key="2">
    <source>
        <dbReference type="ARBA" id="ARBA00022475"/>
    </source>
</evidence>
<dbReference type="GO" id="GO:0005886">
    <property type="term" value="C:plasma membrane"/>
    <property type="evidence" value="ECO:0007669"/>
    <property type="project" value="UniProtKB-SubCell"/>
</dbReference>
<dbReference type="CDD" id="cd00096">
    <property type="entry name" value="Ig"/>
    <property type="match status" value="1"/>
</dbReference>
<feature type="compositionally biased region" description="Basic and acidic residues" evidence="9">
    <location>
        <begin position="778"/>
        <end position="787"/>
    </location>
</feature>
<keyword evidence="3" id="KW-0732">Signal</keyword>
<sequence>MRYNCEINALGFNYVFNKRVQSIIGNIRKIWGMVLEHSLTDLWTTMGLLIKQGSPSYALPQILRVGGRPLTHRDTGRSSCANRAESEEAYYMPSKQRLDNVETKSVVGVAAAVGTHPLWVLLVEEKKEYRYIRLIFIEPRAKDSKLFKLNIQVTIFWEDYDRAEYQRARSIRRQRRIVITQDVESRQIFFENTYVQKLNGMAYIKRNKADNSAKQNPELSEANCRTTFRNERCILENDRRLERKFQWNVGIEAEIEIESRNGKSGTFKEFPGTTIAAIVTNMIFRPVSHAFNFCCFSWIDDSDKMVDRQKVLLMVLIALLIYPNDIFGKESKQSTEKNRGERAGEEERKKAKIETKKYQYSSPRKSKCQRNFCCTSVERERRKKEEGRKKRKKEEGRRKKEEGRRKKEEGKVQRDMVGWLKVDTKAIQAIHDHVITHNNRVSVSHSDHTTWNLHIKSVQKEDEGLYMCQINTDPMKSQTGMLSIVVPPDFIPEETSSDVMVREGGQVKLTCRARGVPPPSISWRREDGKNIIIRKPFAGTALNQKSHVTSVSEYHGEELKLTKISRNEMGVYLCIAINGVPPAVSKLSPVIHVPNQLVGAPLGTDVVLECFVEASPKSINYWVKDNAMIISSQQHDVQMIEKSKFEVRMVLTIRNLQKDNVGTYKCVAKNSLGDVESSIRLYGPTKTQTAARPSFYDEEDETVYGSAEMEKMDNKPLSVDNTINGHAGYPSVATPAPTTRIGKKRPTIHASSNANPHRRATDLLIVLMLIVAQSRGQKVEVESEAEKHKQKPRRKQKAEEEEEEEKEEDFSPSLVLQIIYLGIKEQWKRPNTLVSSRKSKNAQTRISSSKMKFRSPATWTLLKQNSIVYQISFEFQANEFEQMATFANCVALQTNLTSINIERTIRFRILYPEEVSGTRPDVRDLKEIWKNY</sequence>
<keyword evidence="6" id="KW-1015">Disulfide bond</keyword>
<feature type="compositionally biased region" description="Basic and acidic residues" evidence="9">
    <location>
        <begin position="331"/>
        <end position="357"/>
    </location>
</feature>
<evidence type="ECO:0000256" key="7">
    <source>
        <dbReference type="ARBA" id="ARBA00023180"/>
    </source>
</evidence>
<dbReference type="EMBL" id="KQ435834">
    <property type="protein sequence ID" value="KOX71600.1"/>
    <property type="molecule type" value="Genomic_DNA"/>
</dbReference>
<dbReference type="InterPro" id="IPR003599">
    <property type="entry name" value="Ig_sub"/>
</dbReference>
<evidence type="ECO:0000256" key="1">
    <source>
        <dbReference type="ARBA" id="ARBA00004236"/>
    </source>
</evidence>
<dbReference type="FunFam" id="2.60.40.10:FF:000376">
    <property type="entry name" value="CLUMA_CG000981, isoform A"/>
    <property type="match status" value="1"/>
</dbReference>
<evidence type="ECO:0000256" key="5">
    <source>
        <dbReference type="ARBA" id="ARBA00023136"/>
    </source>
</evidence>
<dbReference type="SUPFAM" id="SSF48726">
    <property type="entry name" value="Immunoglobulin"/>
    <property type="match status" value="3"/>
</dbReference>
<dbReference type="InterPro" id="IPR003598">
    <property type="entry name" value="Ig_sub2"/>
</dbReference>
<dbReference type="PANTHER" id="PTHR12231">
    <property type="entry name" value="CTX-RELATED TYPE I TRANSMEMBRANE PROTEIN"/>
    <property type="match status" value="1"/>
</dbReference>
<feature type="region of interest" description="Disordered" evidence="9">
    <location>
        <begin position="383"/>
        <end position="412"/>
    </location>
</feature>
<dbReference type="Pfam" id="PF13927">
    <property type="entry name" value="Ig_3"/>
    <property type="match status" value="1"/>
</dbReference>
<dbReference type="SMART" id="SM00408">
    <property type="entry name" value="IGc2"/>
    <property type="match status" value="2"/>
</dbReference>
<dbReference type="PANTHER" id="PTHR12231:SF255">
    <property type="entry name" value="DPR-INTERACTING PROTEIN ALPHA, ISOFORM A"/>
    <property type="match status" value="1"/>
</dbReference>
<dbReference type="STRING" id="166423.A0A0M8ZUU6"/>
<feature type="domain" description="Ig-like" evidence="10">
    <location>
        <begin position="589"/>
        <end position="682"/>
    </location>
</feature>
<evidence type="ECO:0000256" key="4">
    <source>
        <dbReference type="ARBA" id="ARBA00022737"/>
    </source>
</evidence>
<dbReference type="Pfam" id="PF07679">
    <property type="entry name" value="I-set"/>
    <property type="match status" value="1"/>
</dbReference>
<keyword evidence="7" id="KW-0325">Glycoprotein</keyword>
<dbReference type="InterPro" id="IPR051170">
    <property type="entry name" value="Neural/epithelial_adhesion"/>
</dbReference>
<feature type="region of interest" description="Disordered" evidence="9">
    <location>
        <begin position="726"/>
        <end position="755"/>
    </location>
</feature>
<evidence type="ECO:0000256" key="3">
    <source>
        <dbReference type="ARBA" id="ARBA00022729"/>
    </source>
</evidence>
<keyword evidence="8" id="KW-0393">Immunoglobulin domain</keyword>
<dbReference type="OrthoDB" id="10012075at2759"/>
<dbReference type="AlphaFoldDB" id="A0A0M8ZUU6"/>
<evidence type="ECO:0000256" key="8">
    <source>
        <dbReference type="ARBA" id="ARBA00023319"/>
    </source>
</evidence>
<dbReference type="PROSITE" id="PS50835">
    <property type="entry name" value="IG_LIKE"/>
    <property type="match status" value="2"/>
</dbReference>
<feature type="region of interest" description="Disordered" evidence="9">
    <location>
        <begin position="778"/>
        <end position="809"/>
    </location>
</feature>
<organism evidence="11 12">
    <name type="scientific">Melipona quadrifasciata</name>
    <dbReference type="NCBI Taxonomy" id="166423"/>
    <lineage>
        <taxon>Eukaryota</taxon>
        <taxon>Metazoa</taxon>
        <taxon>Ecdysozoa</taxon>
        <taxon>Arthropoda</taxon>
        <taxon>Hexapoda</taxon>
        <taxon>Insecta</taxon>
        <taxon>Pterygota</taxon>
        <taxon>Neoptera</taxon>
        <taxon>Endopterygota</taxon>
        <taxon>Hymenoptera</taxon>
        <taxon>Apocrita</taxon>
        <taxon>Aculeata</taxon>
        <taxon>Apoidea</taxon>
        <taxon>Anthophila</taxon>
        <taxon>Apidae</taxon>
        <taxon>Melipona</taxon>
    </lineage>
</organism>
<dbReference type="Proteomes" id="UP000053105">
    <property type="component" value="Unassembled WGS sequence"/>
</dbReference>
<protein>
    <submittedName>
        <fullName evidence="11">Lachesin</fullName>
    </submittedName>
</protein>
<reference evidence="11 12" key="1">
    <citation type="submission" date="2015-07" db="EMBL/GenBank/DDBJ databases">
        <title>The genome of Melipona quadrifasciata.</title>
        <authorList>
            <person name="Pan H."/>
            <person name="Kapheim K."/>
        </authorList>
    </citation>
    <scope>NUCLEOTIDE SEQUENCE [LARGE SCALE GENOMIC DNA]</scope>
    <source>
        <strain evidence="11">0111107301</strain>
        <tissue evidence="11">Whole body</tissue>
    </source>
</reference>
<evidence type="ECO:0000256" key="9">
    <source>
        <dbReference type="SAM" id="MobiDB-lite"/>
    </source>
</evidence>
<dbReference type="InterPro" id="IPR007110">
    <property type="entry name" value="Ig-like_dom"/>
</dbReference>
<feature type="compositionally biased region" description="Acidic residues" evidence="9">
    <location>
        <begin position="799"/>
        <end position="809"/>
    </location>
</feature>
<evidence type="ECO:0000256" key="6">
    <source>
        <dbReference type="ARBA" id="ARBA00023157"/>
    </source>
</evidence>
<dbReference type="SMART" id="SM00409">
    <property type="entry name" value="IG"/>
    <property type="match status" value="3"/>
</dbReference>